<evidence type="ECO:0000313" key="2">
    <source>
        <dbReference type="EMBL" id="MXP62899.1"/>
    </source>
</evidence>
<dbReference type="PANTHER" id="PTHR11365:SF23">
    <property type="entry name" value="HYPOTHETICAL 5-OXOPROLINASE (EUROFUNG)-RELATED"/>
    <property type="match status" value="1"/>
</dbReference>
<proteinExistence type="predicted"/>
<dbReference type="Proteomes" id="UP000460715">
    <property type="component" value="Unassembled WGS sequence"/>
</dbReference>
<dbReference type="PANTHER" id="PTHR11365">
    <property type="entry name" value="5-OXOPROLINASE RELATED"/>
    <property type="match status" value="1"/>
</dbReference>
<dbReference type="OrthoDB" id="9761586at2"/>
<dbReference type="GO" id="GO:0005829">
    <property type="term" value="C:cytosol"/>
    <property type="evidence" value="ECO:0007669"/>
    <property type="project" value="TreeGrafter"/>
</dbReference>
<dbReference type="InterPro" id="IPR045079">
    <property type="entry name" value="Oxoprolinase-like"/>
</dbReference>
<dbReference type="InterPro" id="IPR003692">
    <property type="entry name" value="Hydantoinase_B"/>
</dbReference>
<dbReference type="GO" id="GO:0006749">
    <property type="term" value="P:glutathione metabolic process"/>
    <property type="evidence" value="ECO:0007669"/>
    <property type="project" value="TreeGrafter"/>
</dbReference>
<dbReference type="GO" id="GO:0017168">
    <property type="term" value="F:5-oxoprolinase (ATP-hydrolyzing) activity"/>
    <property type="evidence" value="ECO:0007669"/>
    <property type="project" value="TreeGrafter"/>
</dbReference>
<feature type="domain" description="Hydantoinase B/oxoprolinase" evidence="1">
    <location>
        <begin position="12"/>
        <end position="524"/>
    </location>
</feature>
<reference evidence="2 3" key="1">
    <citation type="submission" date="2019-03" db="EMBL/GenBank/DDBJ databases">
        <title>Roseomonas sp. a novel Roseomonas species isolated from Sea whip Gorgonian.</title>
        <authorList>
            <person name="Li F."/>
            <person name="Pan X."/>
            <person name="Huang S."/>
            <person name="Li Z."/>
            <person name="Meng B."/>
        </authorList>
    </citation>
    <scope>NUCLEOTIDE SEQUENCE [LARGE SCALE GENOMIC DNA]</scope>
    <source>
        <strain evidence="2 3">M0104</strain>
    </source>
</reference>
<comment type="caution">
    <text evidence="2">The sequence shown here is derived from an EMBL/GenBank/DDBJ whole genome shotgun (WGS) entry which is preliminary data.</text>
</comment>
<organism evidence="2 3">
    <name type="scientific">Teichococcus coralli</name>
    <dbReference type="NCBI Taxonomy" id="2545983"/>
    <lineage>
        <taxon>Bacteria</taxon>
        <taxon>Pseudomonadati</taxon>
        <taxon>Pseudomonadota</taxon>
        <taxon>Alphaproteobacteria</taxon>
        <taxon>Acetobacterales</taxon>
        <taxon>Roseomonadaceae</taxon>
        <taxon>Roseomonas</taxon>
    </lineage>
</organism>
<name>A0A845BHG6_9PROT</name>
<protein>
    <submittedName>
        <fullName evidence="2">Hydantoinase B/oxoprolinase family protein</fullName>
    </submittedName>
</protein>
<dbReference type="AlphaFoldDB" id="A0A845BHG6"/>
<sequence>MSTETRPQASLIDLQIMWNRLIAVVGEQAQVLIRTAFSPIVRECGDISAGIFDLEGRMLAQAVTGTPGHVNSMAESVKHFLRHFPVETMKEGDAYITNDPWMGTGHLNDFVITTPAFHRGKLVGLFSCTSHLMDIGGMGNGPEASDVFMEGLYIPMLKLIDQGRVNETLMAMIRANTRLPVDTEGDTYSLAACNDVGARALSAMMEEFGIDTLAPLAEYIIARSREAVLAEVAKLPKGTWRYSMTVDGYDHPLTLEAALTVSESGIHVDYTGTSEQVRRGINVPLAYTTAYTVFGLGCVVAAEIPNNAGSLAPLTVSAPRGVVLNAPKPAPVSSRHILGQMLPDMVFGCLRQAIPDRVPAEGTSCLWNITVRGERRESRGPNHGYALTITTNGGTGGRPAQDGLSATAFPSGVQGTPVEIVEIQTPLIFWRKELRPDSGGAGAHRGGLGQVMEIASNEEAPFELLAAFDRITYPPRGAAGGAGGAAGHVGLASGATLRGKGLQVIPPGDRMVVLTPGGGGLGDPKARPAAQLAADLRNGLVTPEAAARLYGAPQAAE</sequence>
<evidence type="ECO:0000313" key="3">
    <source>
        <dbReference type="Proteomes" id="UP000460715"/>
    </source>
</evidence>
<dbReference type="Pfam" id="PF02538">
    <property type="entry name" value="Hydantoinase_B"/>
    <property type="match status" value="1"/>
</dbReference>
<dbReference type="RefSeq" id="WP_160936027.1">
    <property type="nucleotide sequence ID" value="NZ_SNVJ01000004.1"/>
</dbReference>
<evidence type="ECO:0000259" key="1">
    <source>
        <dbReference type="Pfam" id="PF02538"/>
    </source>
</evidence>
<keyword evidence="3" id="KW-1185">Reference proteome</keyword>
<dbReference type="EMBL" id="SNVJ01000004">
    <property type="protein sequence ID" value="MXP62899.1"/>
    <property type="molecule type" value="Genomic_DNA"/>
</dbReference>
<accession>A0A845BHG6</accession>
<gene>
    <name evidence="2" type="ORF">E0493_05980</name>
</gene>